<gene>
    <name evidence="1" type="ORF">OGZ39_02495</name>
</gene>
<dbReference type="RefSeq" id="WP_278215956.1">
    <property type="nucleotide sequence ID" value="NZ_JAOWLP010000002.1"/>
</dbReference>
<dbReference type="AlphaFoldDB" id="A0A9X4S2Q0"/>
<accession>A0A9X4S2Q0</accession>
<reference evidence="1" key="1">
    <citation type="submission" date="2022-10" db="EMBL/GenBank/DDBJ databases">
        <authorList>
            <person name="Turner M.S."/>
            <person name="Huang W."/>
        </authorList>
    </citation>
    <scope>NUCLEOTIDE SEQUENCE</scope>
    <source>
        <strain evidence="1">581</strain>
    </source>
</reference>
<comment type="caution">
    <text evidence="1">The sequence shown here is derived from an EMBL/GenBank/DDBJ whole genome shotgun (WGS) entry which is preliminary data.</text>
</comment>
<dbReference type="Proteomes" id="UP001152656">
    <property type="component" value="Unassembled WGS sequence"/>
</dbReference>
<evidence type="ECO:0000313" key="1">
    <source>
        <dbReference type="EMBL" id="MDG4980526.1"/>
    </source>
</evidence>
<protein>
    <submittedName>
        <fullName evidence="1">Uncharacterized protein</fullName>
    </submittedName>
</protein>
<organism evidence="1 2">
    <name type="scientific">Lactococcus lactis</name>
    <dbReference type="NCBI Taxonomy" id="1358"/>
    <lineage>
        <taxon>Bacteria</taxon>
        <taxon>Bacillati</taxon>
        <taxon>Bacillota</taxon>
        <taxon>Bacilli</taxon>
        <taxon>Lactobacillales</taxon>
        <taxon>Streptococcaceae</taxon>
        <taxon>Lactococcus</taxon>
    </lineage>
</organism>
<name>A0A9X4S2Q0_9LACT</name>
<evidence type="ECO:0000313" key="2">
    <source>
        <dbReference type="Proteomes" id="UP001152656"/>
    </source>
</evidence>
<proteinExistence type="predicted"/>
<sequence length="87" mass="10237">MKKKVITIDYRGTTREEVFKTFESAKQASEYYKVSYDSVKKACKSSLYGCRIKHVAFLYEEDYKDVVVNELYLNIQVAFLEKLIFGK</sequence>
<reference evidence="1" key="2">
    <citation type="journal article" date="2023" name="Food Microbiol.">
        <title>Evaluation of the fermentation potential of lactic acid bacteria isolated from herbs, fruits and vegetables as starter cultures in nut-based milk alternatives.</title>
        <authorList>
            <person name="Huang W."/>
            <person name="Dong A."/>
            <person name="Pham H.T."/>
            <person name="Zhou C."/>
            <person name="Huo Z."/>
            <person name="Watjen A.P."/>
            <person name="Prakash S."/>
            <person name="Bang-Berthelsen C.H."/>
            <person name="Turner M.S."/>
        </authorList>
    </citation>
    <scope>NUCLEOTIDE SEQUENCE</scope>
    <source>
        <strain evidence="1">581</strain>
    </source>
</reference>
<dbReference type="EMBL" id="JAOWLP010000002">
    <property type="protein sequence ID" value="MDG4980526.1"/>
    <property type="molecule type" value="Genomic_DNA"/>
</dbReference>